<dbReference type="Proteomes" id="UP001283341">
    <property type="component" value="Unassembled WGS sequence"/>
</dbReference>
<dbReference type="Gene3D" id="3.30.160.60">
    <property type="entry name" value="Classic Zinc Finger"/>
    <property type="match status" value="2"/>
</dbReference>
<evidence type="ECO:0000256" key="4">
    <source>
        <dbReference type="ARBA" id="ARBA00022833"/>
    </source>
</evidence>
<gene>
    <name evidence="11" type="ORF">B0H66DRAFT_113549</name>
</gene>
<evidence type="ECO:0000256" key="7">
    <source>
        <dbReference type="ARBA" id="ARBA00023242"/>
    </source>
</evidence>
<dbReference type="GO" id="GO:0003677">
    <property type="term" value="F:DNA binding"/>
    <property type="evidence" value="ECO:0007669"/>
    <property type="project" value="InterPro"/>
</dbReference>
<dbReference type="Pfam" id="PF00172">
    <property type="entry name" value="Zn_clus"/>
    <property type="match status" value="1"/>
</dbReference>
<feature type="domain" description="Zn(2)-C6 fungal-type" evidence="9">
    <location>
        <begin position="77"/>
        <end position="106"/>
    </location>
</feature>
<dbReference type="Pfam" id="PF04082">
    <property type="entry name" value="Fungal_trans"/>
    <property type="match status" value="1"/>
</dbReference>
<dbReference type="PROSITE" id="PS00463">
    <property type="entry name" value="ZN2_CY6_FUNGAL_1"/>
    <property type="match status" value="1"/>
</dbReference>
<keyword evidence="2" id="KW-0677">Repeat</keyword>
<evidence type="ECO:0000256" key="2">
    <source>
        <dbReference type="ARBA" id="ARBA00022737"/>
    </source>
</evidence>
<reference evidence="11" key="2">
    <citation type="submission" date="2023-06" db="EMBL/GenBank/DDBJ databases">
        <authorList>
            <consortium name="Lawrence Berkeley National Laboratory"/>
            <person name="Haridas S."/>
            <person name="Hensen N."/>
            <person name="Bonometti L."/>
            <person name="Westerberg I."/>
            <person name="Brannstrom I.O."/>
            <person name="Guillou S."/>
            <person name="Cros-Aarteil S."/>
            <person name="Calhoun S."/>
            <person name="Kuo A."/>
            <person name="Mondo S."/>
            <person name="Pangilinan J."/>
            <person name="Riley R."/>
            <person name="Labutti K."/>
            <person name="Andreopoulos B."/>
            <person name="Lipzen A."/>
            <person name="Chen C."/>
            <person name="Yanf M."/>
            <person name="Daum C."/>
            <person name="Ng V."/>
            <person name="Clum A."/>
            <person name="Steindorff A."/>
            <person name="Ohm R."/>
            <person name="Martin F."/>
            <person name="Silar P."/>
            <person name="Natvig D."/>
            <person name="Lalanne C."/>
            <person name="Gautier V."/>
            <person name="Ament-Velasquez S.L."/>
            <person name="Kruys A."/>
            <person name="Hutchinson M.I."/>
            <person name="Powell A.J."/>
            <person name="Barry K."/>
            <person name="Miller A.N."/>
            <person name="Grigoriev I.V."/>
            <person name="Debuchy R."/>
            <person name="Gladieux P."/>
            <person name="Thoren M.H."/>
            <person name="Johannesson H."/>
        </authorList>
    </citation>
    <scope>NUCLEOTIDE SEQUENCE</scope>
    <source>
        <strain evidence="11">CBS 118394</strain>
    </source>
</reference>
<evidence type="ECO:0000256" key="6">
    <source>
        <dbReference type="ARBA" id="ARBA00023163"/>
    </source>
</evidence>
<dbReference type="PANTHER" id="PTHR47660:SF2">
    <property type="entry name" value="TRANSCRIPTION FACTOR WITH C2H2 AND ZN(2)-CYS(6) DNA BINDING DOMAIN (EUROFUNG)"/>
    <property type="match status" value="1"/>
</dbReference>
<dbReference type="GO" id="GO:0000981">
    <property type="term" value="F:DNA-binding transcription factor activity, RNA polymerase II-specific"/>
    <property type="evidence" value="ECO:0007669"/>
    <property type="project" value="InterPro"/>
</dbReference>
<name>A0AAE0IHK7_9PEZI</name>
<evidence type="ECO:0000256" key="8">
    <source>
        <dbReference type="PROSITE-ProRule" id="PRU00042"/>
    </source>
</evidence>
<dbReference type="SMART" id="SM00066">
    <property type="entry name" value="GAL4"/>
    <property type="match status" value="1"/>
</dbReference>
<organism evidence="11 12">
    <name type="scientific">Apodospora peruviana</name>
    <dbReference type="NCBI Taxonomy" id="516989"/>
    <lineage>
        <taxon>Eukaryota</taxon>
        <taxon>Fungi</taxon>
        <taxon>Dikarya</taxon>
        <taxon>Ascomycota</taxon>
        <taxon>Pezizomycotina</taxon>
        <taxon>Sordariomycetes</taxon>
        <taxon>Sordariomycetidae</taxon>
        <taxon>Sordariales</taxon>
        <taxon>Lasiosphaeriaceae</taxon>
        <taxon>Apodospora</taxon>
    </lineage>
</organism>
<keyword evidence="12" id="KW-1185">Reference proteome</keyword>
<keyword evidence="1" id="KW-0479">Metal-binding</keyword>
<keyword evidence="5" id="KW-0805">Transcription regulation</keyword>
<dbReference type="SUPFAM" id="SSF57701">
    <property type="entry name" value="Zn2/Cys6 DNA-binding domain"/>
    <property type="match status" value="1"/>
</dbReference>
<evidence type="ECO:0000259" key="9">
    <source>
        <dbReference type="PROSITE" id="PS50048"/>
    </source>
</evidence>
<keyword evidence="4" id="KW-0862">Zinc</keyword>
<protein>
    <submittedName>
        <fullName evidence="11">Uncharacterized protein</fullName>
    </submittedName>
</protein>
<proteinExistence type="predicted"/>
<dbReference type="GO" id="GO:0008270">
    <property type="term" value="F:zinc ion binding"/>
    <property type="evidence" value="ECO:0007669"/>
    <property type="project" value="UniProtKB-KW"/>
</dbReference>
<evidence type="ECO:0000256" key="5">
    <source>
        <dbReference type="ARBA" id="ARBA00023015"/>
    </source>
</evidence>
<feature type="domain" description="C2H2-type" evidence="10">
    <location>
        <begin position="3"/>
        <end position="30"/>
    </location>
</feature>
<dbReference type="SUPFAM" id="SSF57667">
    <property type="entry name" value="beta-beta-alpha zinc fingers"/>
    <property type="match status" value="1"/>
</dbReference>
<dbReference type="GO" id="GO:0006351">
    <property type="term" value="P:DNA-templated transcription"/>
    <property type="evidence" value="ECO:0007669"/>
    <property type="project" value="InterPro"/>
</dbReference>
<dbReference type="InterPro" id="IPR036236">
    <property type="entry name" value="Znf_C2H2_sf"/>
</dbReference>
<dbReference type="CDD" id="cd12148">
    <property type="entry name" value="fungal_TF_MHR"/>
    <property type="match status" value="1"/>
</dbReference>
<dbReference type="SMART" id="SM00355">
    <property type="entry name" value="ZnF_C2H2"/>
    <property type="match status" value="2"/>
</dbReference>
<dbReference type="CDD" id="cd00067">
    <property type="entry name" value="GAL4"/>
    <property type="match status" value="1"/>
</dbReference>
<sequence>MVVYCAYCGKQFTRKEHLERHLPTHTNVKPHRCGQCQLSFARRDLLQRHHSTYHEARDPMEPLPGGVPTVAGRTPIACQNCASAKTGCDKRVPCGRCSEKNLPCSARFARRSSKAAVRAAQALTTHQTQLGQSPQQLQQTQTIDPSFMEMDQSMTKVELGNSPTTIEAVISMDGSPKSNSPIQSHVSPADTISPHTRMNGLEDFNLMGNDFAGQESYQDLFVFDGYGLELGDMYHNPLPLVRTEMAMPFTELSDMEAASEPMTASSSRGSIHTRGTSIMSTSDFDNVVKPVELTMAVPPDSSIPEFEVVIAAEGAWNLARCNRPMYTGTTCPRTAIVHLECLEQKSKQEGTWSSLEKYLEEVDRNATDLASVVPLTARTRDKMLAITQSFLHKALEIHRGGINTYPKAGYASPGDFNFIVLPPSKILEYFLSSYVRSLSVYYPLVVAGCVDPNEMIQNNQASTLLVLLMIAQGAAAMPMAEARYLSAGLTETCRISLFDIVEKDVELSADPIALRCALLFIVLGAWSGDKWLMDIAMGQRGMYMSMLKHAGMMDPQPSMIPTFNDPSSNTEHQWRAWLHRESLNRLVYNYVMLDQELSLFHDTAPLLAINELQCPLPAPEVLWSTPNAERWRAAIQTLYGNTTNVNPQLLNSPSVTPSLYDLFQDFLQDTLSKRGSLSPQQLRLILHPIQSLLCHLRQMLSCFDVFSARRVPSAGGVSLSSTMQRLEEVQQLLRKWYDLTMTYYRANPGCAITRCNMVLYHLISLNAVTNFPEIERLARREGFDGSSTNPYWELSLRHKRCIYQREEALFHCGQVFRHLRSMPNDRRPSWWSAAMYRATLILWVDSICRLDPNFQTEKPQSTGSPSFTPVAIDQITPEDTARISYLWCNPGVGVLTRLDGGTISLDKPDDVLSYAVKNIESGFSSRIGDGIKRKIIALSNNWSADTMGGASAA</sequence>
<dbReference type="PROSITE" id="PS50048">
    <property type="entry name" value="ZN2_CY6_FUNGAL_2"/>
    <property type="match status" value="1"/>
</dbReference>
<dbReference type="InterPro" id="IPR007219">
    <property type="entry name" value="XnlR_reg_dom"/>
</dbReference>
<dbReference type="AlphaFoldDB" id="A0AAE0IHK7"/>
<dbReference type="PANTHER" id="PTHR47660">
    <property type="entry name" value="TRANSCRIPTION FACTOR WITH C2H2 AND ZN(2)-CYS(6) DNA BINDING DOMAIN (EUROFUNG)-RELATED-RELATED"/>
    <property type="match status" value="1"/>
</dbReference>
<reference evidence="11" key="1">
    <citation type="journal article" date="2023" name="Mol. Phylogenet. Evol.">
        <title>Genome-scale phylogeny and comparative genomics of the fungal order Sordariales.</title>
        <authorList>
            <person name="Hensen N."/>
            <person name="Bonometti L."/>
            <person name="Westerberg I."/>
            <person name="Brannstrom I.O."/>
            <person name="Guillou S."/>
            <person name="Cros-Aarteil S."/>
            <person name="Calhoun S."/>
            <person name="Haridas S."/>
            <person name="Kuo A."/>
            <person name="Mondo S."/>
            <person name="Pangilinan J."/>
            <person name="Riley R."/>
            <person name="LaButti K."/>
            <person name="Andreopoulos B."/>
            <person name="Lipzen A."/>
            <person name="Chen C."/>
            <person name="Yan M."/>
            <person name="Daum C."/>
            <person name="Ng V."/>
            <person name="Clum A."/>
            <person name="Steindorff A."/>
            <person name="Ohm R.A."/>
            <person name="Martin F."/>
            <person name="Silar P."/>
            <person name="Natvig D.O."/>
            <person name="Lalanne C."/>
            <person name="Gautier V."/>
            <person name="Ament-Velasquez S.L."/>
            <person name="Kruys A."/>
            <person name="Hutchinson M.I."/>
            <person name="Powell A.J."/>
            <person name="Barry K."/>
            <person name="Miller A.N."/>
            <person name="Grigoriev I.V."/>
            <person name="Debuchy R."/>
            <person name="Gladieux P."/>
            <person name="Hiltunen Thoren M."/>
            <person name="Johannesson H."/>
        </authorList>
    </citation>
    <scope>NUCLEOTIDE SEQUENCE</scope>
    <source>
        <strain evidence="11">CBS 118394</strain>
    </source>
</reference>
<keyword evidence="7" id="KW-0539">Nucleus</keyword>
<evidence type="ECO:0000256" key="1">
    <source>
        <dbReference type="ARBA" id="ARBA00022723"/>
    </source>
</evidence>
<dbReference type="Gene3D" id="4.10.240.10">
    <property type="entry name" value="Zn(2)-C6 fungal-type DNA-binding domain"/>
    <property type="match status" value="1"/>
</dbReference>
<evidence type="ECO:0000259" key="10">
    <source>
        <dbReference type="PROSITE" id="PS50157"/>
    </source>
</evidence>
<dbReference type="InterPro" id="IPR001138">
    <property type="entry name" value="Zn2Cys6_DnaBD"/>
</dbReference>
<evidence type="ECO:0000256" key="3">
    <source>
        <dbReference type="ARBA" id="ARBA00022771"/>
    </source>
</evidence>
<evidence type="ECO:0000313" key="12">
    <source>
        <dbReference type="Proteomes" id="UP001283341"/>
    </source>
</evidence>
<keyword evidence="6" id="KW-0804">Transcription</keyword>
<feature type="domain" description="C2H2-type" evidence="10">
    <location>
        <begin position="31"/>
        <end position="59"/>
    </location>
</feature>
<dbReference type="FunFam" id="3.30.160.60:FF:000100">
    <property type="entry name" value="Zinc finger 45-like"/>
    <property type="match status" value="1"/>
</dbReference>
<comment type="caution">
    <text evidence="11">The sequence shown here is derived from an EMBL/GenBank/DDBJ whole genome shotgun (WGS) entry which is preliminary data.</text>
</comment>
<dbReference type="PROSITE" id="PS50157">
    <property type="entry name" value="ZINC_FINGER_C2H2_2"/>
    <property type="match status" value="2"/>
</dbReference>
<dbReference type="EMBL" id="JAUEDM010000002">
    <property type="protein sequence ID" value="KAK3325192.1"/>
    <property type="molecule type" value="Genomic_DNA"/>
</dbReference>
<evidence type="ECO:0000313" key="11">
    <source>
        <dbReference type="EMBL" id="KAK3325192.1"/>
    </source>
</evidence>
<accession>A0AAE0IHK7</accession>
<dbReference type="InterPro" id="IPR013087">
    <property type="entry name" value="Znf_C2H2_type"/>
</dbReference>
<keyword evidence="3 8" id="KW-0863">Zinc-finger</keyword>
<dbReference type="PROSITE" id="PS00028">
    <property type="entry name" value="ZINC_FINGER_C2H2_1"/>
    <property type="match status" value="2"/>
</dbReference>
<dbReference type="Pfam" id="PF00096">
    <property type="entry name" value="zf-C2H2"/>
    <property type="match status" value="1"/>
</dbReference>
<dbReference type="InterPro" id="IPR036864">
    <property type="entry name" value="Zn2-C6_fun-type_DNA-bd_sf"/>
</dbReference>